<feature type="region of interest" description="Disordered" evidence="2">
    <location>
        <begin position="524"/>
        <end position="552"/>
    </location>
</feature>
<feature type="coiled-coil region" evidence="1">
    <location>
        <begin position="126"/>
        <end position="397"/>
    </location>
</feature>
<dbReference type="EMBL" id="CT868296">
    <property type="protein sequence ID" value="CAK78195.1"/>
    <property type="molecule type" value="Genomic_DNA"/>
</dbReference>
<proteinExistence type="predicted"/>
<gene>
    <name evidence="3" type="ORF">GSPATT00013642001</name>
</gene>
<dbReference type="AlphaFoldDB" id="A0D578"/>
<dbReference type="Proteomes" id="UP000000600">
    <property type="component" value="Unassembled WGS sequence"/>
</dbReference>
<dbReference type="RefSeq" id="XP_001445592.1">
    <property type="nucleotide sequence ID" value="XM_001445555.1"/>
</dbReference>
<reference evidence="3 4" key="1">
    <citation type="journal article" date="2006" name="Nature">
        <title>Global trends of whole-genome duplications revealed by the ciliate Paramecium tetraurelia.</title>
        <authorList>
            <consortium name="Genoscope"/>
            <person name="Aury J.-M."/>
            <person name="Jaillon O."/>
            <person name="Duret L."/>
            <person name="Noel B."/>
            <person name="Jubin C."/>
            <person name="Porcel B.M."/>
            <person name="Segurens B."/>
            <person name="Daubin V."/>
            <person name="Anthouard V."/>
            <person name="Aiach N."/>
            <person name="Arnaiz O."/>
            <person name="Billaut A."/>
            <person name="Beisson J."/>
            <person name="Blanc I."/>
            <person name="Bouhouche K."/>
            <person name="Camara F."/>
            <person name="Duharcourt S."/>
            <person name="Guigo R."/>
            <person name="Gogendeau D."/>
            <person name="Katinka M."/>
            <person name="Keller A.-M."/>
            <person name="Kissmehl R."/>
            <person name="Klotz C."/>
            <person name="Koll F."/>
            <person name="Le Moue A."/>
            <person name="Lepere C."/>
            <person name="Malinsky S."/>
            <person name="Nowacki M."/>
            <person name="Nowak J.K."/>
            <person name="Plattner H."/>
            <person name="Poulain J."/>
            <person name="Ruiz F."/>
            <person name="Serrano V."/>
            <person name="Zagulski M."/>
            <person name="Dessen P."/>
            <person name="Betermier M."/>
            <person name="Weissenbach J."/>
            <person name="Scarpelli C."/>
            <person name="Schachter V."/>
            <person name="Sperling L."/>
            <person name="Meyer E."/>
            <person name="Cohen J."/>
            <person name="Wincker P."/>
        </authorList>
    </citation>
    <scope>NUCLEOTIDE SEQUENCE [LARGE SCALE GENOMIC DNA]</scope>
    <source>
        <strain evidence="3 4">Stock d4-2</strain>
    </source>
</reference>
<keyword evidence="1" id="KW-0175">Coiled coil</keyword>
<dbReference type="STRING" id="5888.A0D578"/>
<dbReference type="KEGG" id="ptm:GSPATT00013642001"/>
<dbReference type="OrthoDB" id="10424756at2759"/>
<keyword evidence="4" id="KW-1185">Reference proteome</keyword>
<protein>
    <submittedName>
        <fullName evidence="3">Uncharacterized protein</fullName>
    </submittedName>
</protein>
<feature type="compositionally biased region" description="Polar residues" evidence="2">
    <location>
        <begin position="529"/>
        <end position="540"/>
    </location>
</feature>
<evidence type="ECO:0000313" key="3">
    <source>
        <dbReference type="EMBL" id="CAK78195.1"/>
    </source>
</evidence>
<dbReference type="InParanoid" id="A0D578"/>
<dbReference type="GeneID" id="5031377"/>
<sequence>MSKQIIDLLQNNRSNWATKIEQFNQYETGYLQQALKQFSSHHSQSISPIRSLNDLSIDNKLGFNGSPNISNADQQIGALIQEIEKQNISIKLKTQQIQECHSKISQIELHYGLKIEDLETQHLYQIQLSKSQLQELQQENANLINLINQLKSQQDQQSTLIEQINTENNQLTEQMRKFQMLNSIQSGDMNVDSNSNQYKQEIMQIKQQMIKLNKVIQDLEEQNKNYEVERNKYFKENHDLINLKNILTQQLEVLKIEDLQLQEENKELLDKMNKTKEQFNISQKQILYQLKQEQIEKQQLLNQYQRKVHELQTISSQLESRIQETLQGSSQINQFSSKISSLEQQEHDLQNLIEHQKTQITQQRKTISLLEQNLQNSQNTEIQYQQLLQSYNNIKEQLYQSSISEHNGNNNQQLIQQQLLTSQKQCQEQQNKIEKLSVMLKNRLNEIELWKNKCYENNLYENRQIFEQLKQENEILRQKCNILEINIKENNNLLYSQEITKLNQIIKQQQDKIIHQQQILEQQKKQLGSPKSQKAFTTEMNTKDFNSKNKRN</sequence>
<accession>A0D578</accession>
<feature type="compositionally biased region" description="Basic and acidic residues" evidence="2">
    <location>
        <begin position="541"/>
        <end position="552"/>
    </location>
</feature>
<dbReference type="HOGENOM" id="CLU_493889_0_0_1"/>
<evidence type="ECO:0000256" key="2">
    <source>
        <dbReference type="SAM" id="MobiDB-lite"/>
    </source>
</evidence>
<evidence type="ECO:0000313" key="4">
    <source>
        <dbReference type="Proteomes" id="UP000000600"/>
    </source>
</evidence>
<organism evidence="3 4">
    <name type="scientific">Paramecium tetraurelia</name>
    <dbReference type="NCBI Taxonomy" id="5888"/>
    <lineage>
        <taxon>Eukaryota</taxon>
        <taxon>Sar</taxon>
        <taxon>Alveolata</taxon>
        <taxon>Ciliophora</taxon>
        <taxon>Intramacronucleata</taxon>
        <taxon>Oligohymenophorea</taxon>
        <taxon>Peniculida</taxon>
        <taxon>Parameciidae</taxon>
        <taxon>Paramecium</taxon>
    </lineage>
</organism>
<dbReference type="OMA" id="CHSKISQ"/>
<evidence type="ECO:0000256" key="1">
    <source>
        <dbReference type="SAM" id="Coils"/>
    </source>
</evidence>
<name>A0D578_PARTE</name>